<dbReference type="SUPFAM" id="SSF55021">
    <property type="entry name" value="ACT-like"/>
    <property type="match status" value="1"/>
</dbReference>
<dbReference type="InterPro" id="IPR004095">
    <property type="entry name" value="TGS"/>
</dbReference>
<accession>A0A1R3VMN5</accession>
<evidence type="ECO:0000259" key="8">
    <source>
        <dbReference type="PROSITE" id="PS51880"/>
    </source>
</evidence>
<dbReference type="Gene3D" id="3.30.460.10">
    <property type="entry name" value="Beta Polymerase, domain 2"/>
    <property type="match status" value="1"/>
</dbReference>
<dbReference type="EMBL" id="FTPK01000001">
    <property type="protein sequence ID" value="SIT65819.1"/>
    <property type="molecule type" value="Genomic_DNA"/>
</dbReference>
<dbReference type="CDD" id="cd01668">
    <property type="entry name" value="TGS_RSH"/>
    <property type="match status" value="1"/>
</dbReference>
<dbReference type="AlphaFoldDB" id="A0A1R3VMN5"/>
<dbReference type="Pfam" id="PF13291">
    <property type="entry name" value="ACT_4"/>
    <property type="match status" value="1"/>
</dbReference>
<protein>
    <recommendedName>
        <fullName evidence="1">GTP pyrophosphokinase</fullName>
    </recommendedName>
    <alternativeName>
        <fullName evidence="4">(p)ppGpp synthase</fullName>
    </alternativeName>
    <alternativeName>
        <fullName evidence="3">ATP:GTP 3'-pyrophosphotransferase</fullName>
    </alternativeName>
    <alternativeName>
        <fullName evidence="5">ppGpp synthase I</fullName>
    </alternativeName>
</protein>
<dbReference type="InterPro" id="IPR007685">
    <property type="entry name" value="RelA_SpoT"/>
</dbReference>
<dbReference type="OrthoDB" id="9805041at2"/>
<comment type="function">
    <text evidence="6">In eubacteria ppGpp (guanosine 3'-diphosphate 5'-diphosphate) is a mediator of the stringent response that coordinates a variety of cellular activities in response to changes in nutritional abundance.</text>
</comment>
<dbReference type="RefSeq" id="WP_076754279.1">
    <property type="nucleotide sequence ID" value="NZ_CP023018.1"/>
</dbReference>
<dbReference type="InterPro" id="IPR012676">
    <property type="entry name" value="TGS-like"/>
</dbReference>
<dbReference type="GO" id="GO:0008728">
    <property type="term" value="F:GTP diphosphokinase activity"/>
    <property type="evidence" value="ECO:0007669"/>
    <property type="project" value="TreeGrafter"/>
</dbReference>
<dbReference type="PANTHER" id="PTHR21262:SF31">
    <property type="entry name" value="GTP PYROPHOSPHOKINASE"/>
    <property type="match status" value="1"/>
</dbReference>
<comment type="similarity">
    <text evidence="6">Belongs to the relA/spoT family.</text>
</comment>
<sequence>MRHSRYLKTPLSELPLSTLRERFAAPESEGHALLAPALKLACEPRERIGHQPHCLDVAEILKLLGVDQETLVATLLLDAYLAGEMNEAELRAAYGEVVANLVLNVQRLTSLQRSANQVGSTPEQAERLRRMLLATVDDVRAVLIKLAYRLQHLRHLADEPNEFACAIARETLEIFAPLANRLGVAQLKWEMEDLALRIIDPEAYRSIAKQLEESRTERERYIQQFTERLQNALKEEGVAGEILGRPKHIYSIWRKMQLKNLAFDELYDLRAVRVIVDRVSTCYAVLGAVHSLWQHIPREFDDYIANPKDNGYQSLHTAVMGPEGKVVEVQIRTHDMDAFAELGVAAHWRYKEGGREDQALTRAIASLRRLLEADEDDRELLESFRYELFHDRVFVLTPNGDIMDLPKGSTPLDFAYTVHTEIGHRCRGAKVNGRIVPLTYALRSGERVEILTSRTGEPRRDWMSPHMGFLHTARARSKVRSWFRQQDRERNLTEGKTLLEREAQRLGVSAPDPADLQKRFNQPSAEDVLVALGAGDISSAQLAAALQVPLPPASDEALLKRRRKPMSEEPSTDKGIRIQGVGNLLTQMARCCHPVPGDAVIGFITQGKGVSIHRRDCRNILRLPADKRQRLIEVSWGEEPQAYPVKLHIDAFDRQGLLRDVTLVLANANVNVLDAETHTDRRENTVSMDLTLQISDTGQLSRLMDKLSALANILAIKRVMDT</sequence>
<dbReference type="InterPro" id="IPR012675">
    <property type="entry name" value="Beta-grasp_dom_sf"/>
</dbReference>
<dbReference type="GO" id="GO:0016301">
    <property type="term" value="F:kinase activity"/>
    <property type="evidence" value="ECO:0007669"/>
    <property type="project" value="UniProtKB-KW"/>
</dbReference>
<dbReference type="NCBIfam" id="NF008124">
    <property type="entry name" value="PRK10872.1"/>
    <property type="match status" value="1"/>
</dbReference>
<dbReference type="NCBIfam" id="TIGR00691">
    <property type="entry name" value="spoT_relA"/>
    <property type="match status" value="1"/>
</dbReference>
<keyword evidence="9" id="KW-0808">Transferase</keyword>
<organism evidence="9 10">
    <name type="scientific">Ectothiorhodosinus mongolicus</name>
    <dbReference type="NCBI Taxonomy" id="233100"/>
    <lineage>
        <taxon>Bacteria</taxon>
        <taxon>Pseudomonadati</taxon>
        <taxon>Pseudomonadota</taxon>
        <taxon>Gammaproteobacteria</taxon>
        <taxon>Chromatiales</taxon>
        <taxon>Ectothiorhodospiraceae</taxon>
        <taxon>Ectothiorhodosinus</taxon>
    </lineage>
</organism>
<dbReference type="GO" id="GO:0015969">
    <property type="term" value="P:guanosine tetraphosphate metabolic process"/>
    <property type="evidence" value="ECO:0007669"/>
    <property type="project" value="InterPro"/>
</dbReference>
<evidence type="ECO:0000256" key="2">
    <source>
        <dbReference type="ARBA" id="ARBA00025704"/>
    </source>
</evidence>
<dbReference type="SUPFAM" id="SSF81301">
    <property type="entry name" value="Nucleotidyltransferase"/>
    <property type="match status" value="1"/>
</dbReference>
<reference evidence="9 10" key="1">
    <citation type="submission" date="2017-01" db="EMBL/GenBank/DDBJ databases">
        <authorList>
            <person name="Mah S.A."/>
            <person name="Swanson W.J."/>
            <person name="Moy G.W."/>
            <person name="Vacquier V.D."/>
        </authorList>
    </citation>
    <scope>NUCLEOTIDE SEQUENCE [LARGE SCALE GENOMIC DNA]</scope>
    <source>
        <strain evidence="9 10">M9</strain>
    </source>
</reference>
<dbReference type="SUPFAM" id="SSF109604">
    <property type="entry name" value="HD-domain/PDEase-like"/>
    <property type="match status" value="1"/>
</dbReference>
<evidence type="ECO:0000256" key="5">
    <source>
        <dbReference type="ARBA" id="ARBA00033308"/>
    </source>
</evidence>
<dbReference type="InterPro" id="IPR043519">
    <property type="entry name" value="NT_sf"/>
</dbReference>
<dbReference type="Gene3D" id="3.30.70.260">
    <property type="match status" value="1"/>
</dbReference>
<dbReference type="InterPro" id="IPR002912">
    <property type="entry name" value="ACT_dom"/>
</dbReference>
<dbReference type="GO" id="GO:0008893">
    <property type="term" value="F:guanosine-3',5'-bis(diphosphate) 3'-diphosphatase activity"/>
    <property type="evidence" value="ECO:0007669"/>
    <property type="project" value="TreeGrafter"/>
</dbReference>
<dbReference type="Pfam" id="PF04607">
    <property type="entry name" value="RelA_SpoT"/>
    <property type="match status" value="1"/>
</dbReference>
<dbReference type="Pfam" id="PF19296">
    <property type="entry name" value="RelA_AH_RIS"/>
    <property type="match status" value="1"/>
</dbReference>
<dbReference type="Gene3D" id="1.10.3210.10">
    <property type="entry name" value="Hypothetical protein af1432"/>
    <property type="match status" value="1"/>
</dbReference>
<dbReference type="Pfam" id="PF13328">
    <property type="entry name" value="HD_4"/>
    <property type="match status" value="1"/>
</dbReference>
<comment type="pathway">
    <text evidence="2">Purine metabolism.</text>
</comment>
<evidence type="ECO:0000313" key="10">
    <source>
        <dbReference type="Proteomes" id="UP000223759"/>
    </source>
</evidence>
<evidence type="ECO:0000259" key="7">
    <source>
        <dbReference type="PROSITE" id="PS51671"/>
    </source>
</evidence>
<dbReference type="FunFam" id="3.10.20.30:FF:000002">
    <property type="entry name" value="GTP pyrophosphokinase (RelA/SpoT)"/>
    <property type="match status" value="1"/>
</dbReference>
<dbReference type="SMART" id="SM00954">
    <property type="entry name" value="RelA_SpoT"/>
    <property type="match status" value="1"/>
</dbReference>
<dbReference type="SUPFAM" id="SSF81271">
    <property type="entry name" value="TGS-like"/>
    <property type="match status" value="1"/>
</dbReference>
<dbReference type="InterPro" id="IPR045600">
    <property type="entry name" value="RelA/SpoT_AH_RIS"/>
</dbReference>
<dbReference type="STRING" id="233100.SAMN05216526_0272"/>
<keyword evidence="10" id="KW-1185">Reference proteome</keyword>
<evidence type="ECO:0000256" key="3">
    <source>
        <dbReference type="ARBA" id="ARBA00029754"/>
    </source>
</evidence>
<keyword evidence="9" id="KW-0418">Kinase</keyword>
<dbReference type="GO" id="GO:0005886">
    <property type="term" value="C:plasma membrane"/>
    <property type="evidence" value="ECO:0007669"/>
    <property type="project" value="TreeGrafter"/>
</dbReference>
<dbReference type="Gene3D" id="3.10.20.30">
    <property type="match status" value="1"/>
</dbReference>
<evidence type="ECO:0000256" key="4">
    <source>
        <dbReference type="ARBA" id="ARBA00032407"/>
    </source>
</evidence>
<gene>
    <name evidence="9" type="ORF">SAMN05216526_0272</name>
</gene>
<evidence type="ECO:0000313" key="9">
    <source>
        <dbReference type="EMBL" id="SIT65819.1"/>
    </source>
</evidence>
<evidence type="ECO:0000256" key="1">
    <source>
        <dbReference type="ARBA" id="ARBA00019852"/>
    </source>
</evidence>
<proteinExistence type="inferred from homology"/>
<dbReference type="Proteomes" id="UP000223759">
    <property type="component" value="Unassembled WGS sequence"/>
</dbReference>
<feature type="domain" description="ACT" evidence="7">
    <location>
        <begin position="646"/>
        <end position="721"/>
    </location>
</feature>
<dbReference type="InterPro" id="IPR004811">
    <property type="entry name" value="RelA/Spo_fam"/>
</dbReference>
<dbReference type="GO" id="GO:0015949">
    <property type="term" value="P:nucleobase-containing small molecule interconversion"/>
    <property type="evidence" value="ECO:0007669"/>
    <property type="project" value="UniProtKB-ARBA"/>
</dbReference>
<dbReference type="CDD" id="cd04876">
    <property type="entry name" value="ACT_RelA-SpoT"/>
    <property type="match status" value="1"/>
</dbReference>
<dbReference type="FunFam" id="3.30.460.10:FF:000001">
    <property type="entry name" value="GTP pyrophosphokinase RelA"/>
    <property type="match status" value="1"/>
</dbReference>
<dbReference type="InterPro" id="IPR033655">
    <property type="entry name" value="TGS_RelA/SpoT"/>
</dbReference>
<dbReference type="GO" id="GO:0042594">
    <property type="term" value="P:response to starvation"/>
    <property type="evidence" value="ECO:0007669"/>
    <property type="project" value="TreeGrafter"/>
</dbReference>
<evidence type="ECO:0000256" key="6">
    <source>
        <dbReference type="RuleBase" id="RU003847"/>
    </source>
</evidence>
<dbReference type="Pfam" id="PF02824">
    <property type="entry name" value="TGS"/>
    <property type="match status" value="1"/>
</dbReference>
<dbReference type="InterPro" id="IPR045865">
    <property type="entry name" value="ACT-like_dom_sf"/>
</dbReference>
<dbReference type="PANTHER" id="PTHR21262">
    <property type="entry name" value="GUANOSINE-3',5'-BIS DIPHOSPHATE 3'-PYROPHOSPHOHYDROLASE"/>
    <property type="match status" value="1"/>
</dbReference>
<dbReference type="PROSITE" id="PS51880">
    <property type="entry name" value="TGS"/>
    <property type="match status" value="1"/>
</dbReference>
<feature type="domain" description="TGS" evidence="8">
    <location>
        <begin position="391"/>
        <end position="452"/>
    </location>
</feature>
<name>A0A1R3VMN5_9GAMM</name>
<dbReference type="CDD" id="cd05399">
    <property type="entry name" value="NT_Rel-Spo_like"/>
    <property type="match status" value="1"/>
</dbReference>
<dbReference type="PROSITE" id="PS51671">
    <property type="entry name" value="ACT"/>
    <property type="match status" value="1"/>
</dbReference>